<accession>A0ABV5DVD2</accession>
<evidence type="ECO:0000256" key="1">
    <source>
        <dbReference type="SAM" id="Phobius"/>
    </source>
</evidence>
<evidence type="ECO:0000313" key="3">
    <source>
        <dbReference type="Proteomes" id="UP001585053"/>
    </source>
</evidence>
<keyword evidence="3" id="KW-1185">Reference proteome</keyword>
<keyword evidence="1" id="KW-0812">Transmembrane</keyword>
<evidence type="ECO:0000313" key="2">
    <source>
        <dbReference type="EMBL" id="MFB8768548.1"/>
    </source>
</evidence>
<gene>
    <name evidence="2" type="ORF">VSQ78_12630</name>
</gene>
<sequence length="230" mass="23057">MVATVITAPYGCPEHVLGGGGRVGSSAAGGGLGPRPWTRALIIGAGAVLLAGAAVGGGLVLAGDDPDRPDGDDALASAPTCASIPEDAVFSALPGATPETEGHGPLAGGESSTCVWTSLDPDGEGRGSLRVDLSARFTDASAEPVITGERAAVLARDAAVPVRGEQVDLAGGTEAGVWRGRLPGTAELAFQRDNMLVRVSYVGEADGEPVSFGRARDTVVDFAARLEETL</sequence>
<name>A0ABV5DVD2_9ACTN</name>
<comment type="caution">
    <text evidence="2">The sequence shown here is derived from an EMBL/GenBank/DDBJ whole genome shotgun (WGS) entry which is preliminary data.</text>
</comment>
<evidence type="ECO:0008006" key="4">
    <source>
        <dbReference type="Google" id="ProtNLM"/>
    </source>
</evidence>
<keyword evidence="1" id="KW-0472">Membrane</keyword>
<dbReference type="EMBL" id="JAYMRS010000003">
    <property type="protein sequence ID" value="MFB8768548.1"/>
    <property type="molecule type" value="Genomic_DNA"/>
</dbReference>
<feature type="transmembrane region" description="Helical" evidence="1">
    <location>
        <begin position="40"/>
        <end position="62"/>
    </location>
</feature>
<proteinExistence type="predicted"/>
<organism evidence="2 3">
    <name type="scientific">Nocardiopsis alba</name>
    <dbReference type="NCBI Taxonomy" id="53437"/>
    <lineage>
        <taxon>Bacteria</taxon>
        <taxon>Bacillati</taxon>
        <taxon>Actinomycetota</taxon>
        <taxon>Actinomycetes</taxon>
        <taxon>Streptosporangiales</taxon>
        <taxon>Nocardiopsidaceae</taxon>
        <taxon>Nocardiopsis</taxon>
    </lineage>
</organism>
<keyword evidence="1" id="KW-1133">Transmembrane helix</keyword>
<dbReference type="Proteomes" id="UP001585053">
    <property type="component" value="Unassembled WGS sequence"/>
</dbReference>
<dbReference type="RefSeq" id="WP_376737321.1">
    <property type="nucleotide sequence ID" value="NZ_JAYMRS010000003.1"/>
</dbReference>
<reference evidence="2 3" key="1">
    <citation type="submission" date="2024-01" db="EMBL/GenBank/DDBJ databases">
        <title>Genome mining of biosynthetic gene clusters to explore secondary metabolites of Streptomyces sp.</title>
        <authorList>
            <person name="Baig A."/>
            <person name="Ajitkumar Shintre N."/>
            <person name="Kumar H."/>
            <person name="Anbarasu A."/>
            <person name="Ramaiah S."/>
        </authorList>
    </citation>
    <scope>NUCLEOTIDE SEQUENCE [LARGE SCALE GENOMIC DNA]</scope>
    <source>
        <strain evidence="2 3">A01</strain>
    </source>
</reference>
<protein>
    <recommendedName>
        <fullName evidence="4">DUF3558 domain-containing protein</fullName>
    </recommendedName>
</protein>